<evidence type="ECO:0000313" key="2">
    <source>
        <dbReference type="Proteomes" id="UP001161276"/>
    </source>
</evidence>
<dbReference type="SUPFAM" id="SSF52980">
    <property type="entry name" value="Restriction endonuclease-like"/>
    <property type="match status" value="1"/>
</dbReference>
<dbReference type="InterPro" id="IPR011335">
    <property type="entry name" value="Restrct_endonuc-II-like"/>
</dbReference>
<accession>A0AA42W9S4</accession>
<dbReference type="AlphaFoldDB" id="A0AA42W9S4"/>
<evidence type="ECO:0000313" key="1">
    <source>
        <dbReference type="EMBL" id="MDH2051195.1"/>
    </source>
</evidence>
<sequence>MRDIKFRCSSIGKLMANPTAAAIKAGEVLSVGAKTYIRELAQQEILGVDFEFSGKEIQKGLEVEDQSIALLNRVRGLSLVKNAERRTNEWLTGECDLYHAERRRGHDLKSSWSAKTFPGWLVDAIDSGYEWQMRGYMMLWDADQWEVNYALVDTPERLIGFEPIQMHLVSHIPEHQRLTSWIIDRDFEKEREMIAKVKAAREYFAEVIQDFDQAHPQLLKEAA</sequence>
<dbReference type="InterPro" id="IPR011604">
    <property type="entry name" value="PDDEXK-like_dom_sf"/>
</dbReference>
<proteinExistence type="predicted"/>
<dbReference type="Gene3D" id="3.90.320.10">
    <property type="match status" value="1"/>
</dbReference>
<dbReference type="RefSeq" id="WP_280026913.1">
    <property type="nucleotide sequence ID" value="NZ_JAOCKG010000004.1"/>
</dbReference>
<organism evidence="1 2">
    <name type="scientific">Achromobacter marplatensis</name>
    <dbReference type="NCBI Taxonomy" id="470868"/>
    <lineage>
        <taxon>Bacteria</taxon>
        <taxon>Pseudomonadati</taxon>
        <taxon>Pseudomonadota</taxon>
        <taxon>Betaproteobacteria</taxon>
        <taxon>Burkholderiales</taxon>
        <taxon>Alcaligenaceae</taxon>
        <taxon>Achromobacter</taxon>
    </lineage>
</organism>
<protein>
    <submittedName>
        <fullName evidence="1">Uncharacterized protein</fullName>
    </submittedName>
</protein>
<comment type="caution">
    <text evidence="1">The sequence shown here is derived from an EMBL/GenBank/DDBJ whole genome shotgun (WGS) entry which is preliminary data.</text>
</comment>
<dbReference type="EMBL" id="JAOCKG010000004">
    <property type="protein sequence ID" value="MDH2051195.1"/>
    <property type="molecule type" value="Genomic_DNA"/>
</dbReference>
<name>A0AA42W9S4_9BURK</name>
<gene>
    <name evidence="1" type="ORF">N5K24_12350</name>
</gene>
<dbReference type="Proteomes" id="UP001161276">
    <property type="component" value="Unassembled WGS sequence"/>
</dbReference>
<reference evidence="1" key="1">
    <citation type="submission" date="2022-09" db="EMBL/GenBank/DDBJ databases">
        <title>Intensive care unit water sources are persistently colonized with multi-drug resistant bacteria and are the site of extensive horizontal gene transfer of antibiotic resistance genes.</title>
        <authorList>
            <person name="Diorio-Toth L."/>
        </authorList>
    </citation>
    <scope>NUCLEOTIDE SEQUENCE</scope>
    <source>
        <strain evidence="1">GD03676</strain>
    </source>
</reference>